<organism evidence="1 2">
    <name type="scientific">Cudoniella acicularis</name>
    <dbReference type="NCBI Taxonomy" id="354080"/>
    <lineage>
        <taxon>Eukaryota</taxon>
        <taxon>Fungi</taxon>
        <taxon>Dikarya</taxon>
        <taxon>Ascomycota</taxon>
        <taxon>Pezizomycotina</taxon>
        <taxon>Leotiomycetes</taxon>
        <taxon>Helotiales</taxon>
        <taxon>Tricladiaceae</taxon>
        <taxon>Cudoniella</taxon>
    </lineage>
</organism>
<dbReference type="Proteomes" id="UP000566819">
    <property type="component" value="Unassembled WGS sequence"/>
</dbReference>
<protein>
    <submittedName>
        <fullName evidence="1">Uncharacterized protein</fullName>
    </submittedName>
</protein>
<dbReference type="AlphaFoldDB" id="A0A8H4RVA0"/>
<accession>A0A8H4RVA0</accession>
<dbReference type="EMBL" id="JAAMPI010000055">
    <property type="protein sequence ID" value="KAF4636650.1"/>
    <property type="molecule type" value="Genomic_DNA"/>
</dbReference>
<reference evidence="1 2" key="1">
    <citation type="submission" date="2020-03" db="EMBL/GenBank/DDBJ databases">
        <title>Draft Genome Sequence of Cudoniella acicularis.</title>
        <authorList>
            <person name="Buettner E."/>
            <person name="Kellner H."/>
        </authorList>
    </citation>
    <scope>NUCLEOTIDE SEQUENCE [LARGE SCALE GENOMIC DNA]</scope>
    <source>
        <strain evidence="1 2">DSM 108380</strain>
    </source>
</reference>
<sequence>MRCHLSDHLEFNSFNFDPKLSTATFFKLERPGSPSLKICHVDLRGLFEEALRFKLEVCRIPSHNSVDYFQSKLFEYKEKLSNPDNLFIVAYNGHAKVDQYLRLKISCGSDYQSGRATRTLGEVDWSSIQYMLLSMRSDILIITHSCEAVGAAMISDIQNITGRKELIASYGYPGKSWDDEFNKVLVESLKGLAPLESFTTANLYQKMLTISLDKAEAFKESRVLARMKR</sequence>
<name>A0A8H4RVA0_9HELO</name>
<comment type="caution">
    <text evidence="1">The sequence shown here is derived from an EMBL/GenBank/DDBJ whole genome shotgun (WGS) entry which is preliminary data.</text>
</comment>
<keyword evidence="2" id="KW-1185">Reference proteome</keyword>
<evidence type="ECO:0000313" key="2">
    <source>
        <dbReference type="Proteomes" id="UP000566819"/>
    </source>
</evidence>
<evidence type="ECO:0000313" key="1">
    <source>
        <dbReference type="EMBL" id="KAF4636650.1"/>
    </source>
</evidence>
<proteinExistence type="predicted"/>
<gene>
    <name evidence="1" type="ORF">G7Y89_g1435</name>
</gene>
<dbReference type="OrthoDB" id="4760831at2759"/>